<keyword evidence="2" id="KW-1185">Reference proteome</keyword>
<dbReference type="OrthoDB" id="2690377at2759"/>
<dbReference type="EMBL" id="JABBWE010000003">
    <property type="protein sequence ID" value="KAG1805025.1"/>
    <property type="molecule type" value="Genomic_DNA"/>
</dbReference>
<name>A0A9P7DWW4_9AGAM</name>
<reference evidence="1" key="1">
    <citation type="journal article" date="2020" name="New Phytol.">
        <title>Comparative genomics reveals dynamic genome evolution in host specialist ectomycorrhizal fungi.</title>
        <authorList>
            <person name="Lofgren L.A."/>
            <person name="Nguyen N.H."/>
            <person name="Vilgalys R."/>
            <person name="Ruytinx J."/>
            <person name="Liao H.L."/>
            <person name="Branco S."/>
            <person name="Kuo A."/>
            <person name="LaButti K."/>
            <person name="Lipzen A."/>
            <person name="Andreopoulos W."/>
            <person name="Pangilinan J."/>
            <person name="Riley R."/>
            <person name="Hundley H."/>
            <person name="Na H."/>
            <person name="Barry K."/>
            <person name="Grigoriev I.V."/>
            <person name="Stajich J.E."/>
            <person name="Kennedy P.G."/>
        </authorList>
    </citation>
    <scope>NUCLEOTIDE SEQUENCE</scope>
    <source>
        <strain evidence="1">S12</strain>
    </source>
</reference>
<dbReference type="AlphaFoldDB" id="A0A9P7DWW4"/>
<protein>
    <submittedName>
        <fullName evidence="1">Uncharacterized protein</fullName>
    </submittedName>
</protein>
<evidence type="ECO:0000313" key="1">
    <source>
        <dbReference type="EMBL" id="KAG1805025.1"/>
    </source>
</evidence>
<proteinExistence type="predicted"/>
<dbReference type="Proteomes" id="UP000719766">
    <property type="component" value="Unassembled WGS sequence"/>
</dbReference>
<dbReference type="RefSeq" id="XP_041166640.1">
    <property type="nucleotide sequence ID" value="XM_041305660.1"/>
</dbReference>
<dbReference type="GeneID" id="64599424"/>
<sequence>MPPCQQGQKSQVTTVPTHAAVTSTAAAPIDATSIITPIAATIVPIAATVVPIAATVVPIAATVALNATMLQHPQRQWQLPLRFHNNSPVRTGTSCTPDDGEYIDIGNVSGDEEDNLPAPSIRAPSVPSPLQTVTSTIYFTQVDLLATGKIQLLNTRFAESGVAEGGQFTPGYVV</sequence>
<accession>A0A9P7DWW4</accession>
<organism evidence="1 2">
    <name type="scientific">Suillus plorans</name>
    <dbReference type="NCBI Taxonomy" id="116603"/>
    <lineage>
        <taxon>Eukaryota</taxon>
        <taxon>Fungi</taxon>
        <taxon>Dikarya</taxon>
        <taxon>Basidiomycota</taxon>
        <taxon>Agaricomycotina</taxon>
        <taxon>Agaricomycetes</taxon>
        <taxon>Agaricomycetidae</taxon>
        <taxon>Boletales</taxon>
        <taxon>Suillineae</taxon>
        <taxon>Suillaceae</taxon>
        <taxon>Suillus</taxon>
    </lineage>
</organism>
<evidence type="ECO:0000313" key="2">
    <source>
        <dbReference type="Proteomes" id="UP000719766"/>
    </source>
</evidence>
<gene>
    <name evidence="1" type="ORF">HD556DRAFT_1437179</name>
</gene>
<comment type="caution">
    <text evidence="1">The sequence shown here is derived from an EMBL/GenBank/DDBJ whole genome shotgun (WGS) entry which is preliminary data.</text>
</comment>